<dbReference type="EMBL" id="CM020618">
    <property type="protein sequence ID" value="KAK1859132.1"/>
    <property type="molecule type" value="Genomic_DNA"/>
</dbReference>
<sequence length="432" mass="46284">MAGEKFALVSGTNTGIGLEVAVQLAEAGYTTYASVRAAAKAGGLKEAAAARGVADLVHVVEMDVADDQSVEACVTDVLTRTGNVLDVVVANAGYGDMTPPEAARPKHFMDNMNVNLCGVVRVVNAVLPCMRARRTGRVLVTSSTVGLIALPMMPVYVSTKFAVEGFVETMAMSYAPLGIHFTLVEPGPVETPFMANTSSSEQDALPDDLKPVAAAVGKASESVMANPQSAKDCAQYYIRAVEAEEPKLRYMTYEPFAAMVHTKFADPDGTKTVKMMSNMTSPPSEPGGGLQRACYCGHERKHAVKFQNVLKPDGLFFHVHGPAEGRRHNMALHHESQLDETLSEALTIDGHQFYLYGDAAYMLRPWLQTAFDGLLTLQQESHNDSMKAPRASVEWGFKDVKQSSGLPQPSRVVPWMSAQAGVVGAASASEGL</sequence>
<gene>
    <name evidence="1" type="ORF">I4F81_001729</name>
</gene>
<organism evidence="1 2">
    <name type="scientific">Pyropia yezoensis</name>
    <name type="common">Susabi-nori</name>
    <name type="synonym">Porphyra yezoensis</name>
    <dbReference type="NCBI Taxonomy" id="2788"/>
    <lineage>
        <taxon>Eukaryota</taxon>
        <taxon>Rhodophyta</taxon>
        <taxon>Bangiophyceae</taxon>
        <taxon>Bangiales</taxon>
        <taxon>Bangiaceae</taxon>
        <taxon>Pyropia</taxon>
    </lineage>
</organism>
<comment type="caution">
    <text evidence="1">The sequence shown here is derived from an EMBL/GenBank/DDBJ whole genome shotgun (WGS) entry which is preliminary data.</text>
</comment>
<evidence type="ECO:0000313" key="1">
    <source>
        <dbReference type="EMBL" id="KAK1859132.1"/>
    </source>
</evidence>
<protein>
    <submittedName>
        <fullName evidence="1">Uncharacterized protein</fullName>
    </submittedName>
</protein>
<keyword evidence="2" id="KW-1185">Reference proteome</keyword>
<name>A0ACC3BMS7_PYRYE</name>
<dbReference type="Proteomes" id="UP000798662">
    <property type="component" value="Chromosome 1"/>
</dbReference>
<accession>A0ACC3BMS7</accession>
<proteinExistence type="predicted"/>
<evidence type="ECO:0000313" key="2">
    <source>
        <dbReference type="Proteomes" id="UP000798662"/>
    </source>
</evidence>
<reference evidence="1" key="1">
    <citation type="submission" date="2019-11" db="EMBL/GenBank/DDBJ databases">
        <title>Nori genome reveals adaptations in red seaweeds to the harsh intertidal environment.</title>
        <authorList>
            <person name="Wang D."/>
            <person name="Mao Y."/>
        </authorList>
    </citation>
    <scope>NUCLEOTIDE SEQUENCE</scope>
    <source>
        <tissue evidence="1">Gametophyte</tissue>
    </source>
</reference>